<dbReference type="GO" id="GO:0046872">
    <property type="term" value="F:metal ion binding"/>
    <property type="evidence" value="ECO:0007669"/>
    <property type="project" value="UniProtKB-KW"/>
</dbReference>
<keyword evidence="7" id="KW-0539">Nucleus</keyword>
<keyword evidence="6" id="KW-0378">Hydrolase</keyword>
<evidence type="ECO:0000256" key="1">
    <source>
        <dbReference type="ARBA" id="ARBA00001968"/>
    </source>
</evidence>
<comment type="similarity">
    <text evidence="3">Belongs to the HARBI1 family.</text>
</comment>
<dbReference type="InterPro" id="IPR045249">
    <property type="entry name" value="HARBI1-like"/>
</dbReference>
<dbReference type="GO" id="GO:0005634">
    <property type="term" value="C:nucleus"/>
    <property type="evidence" value="ECO:0007669"/>
    <property type="project" value="UniProtKB-SubCell"/>
</dbReference>
<evidence type="ECO:0000256" key="5">
    <source>
        <dbReference type="ARBA" id="ARBA00022723"/>
    </source>
</evidence>
<keyword evidence="5" id="KW-0479">Metal-binding</keyword>
<evidence type="ECO:0000256" key="6">
    <source>
        <dbReference type="ARBA" id="ARBA00022801"/>
    </source>
</evidence>
<dbReference type="GeneID" id="106528047"/>
<evidence type="ECO:0000256" key="2">
    <source>
        <dbReference type="ARBA" id="ARBA00004123"/>
    </source>
</evidence>
<evidence type="ECO:0000259" key="8">
    <source>
        <dbReference type="Pfam" id="PF13359"/>
    </source>
</evidence>
<keyword evidence="4" id="KW-0540">Nuclease</keyword>
<evidence type="ECO:0000313" key="9">
    <source>
        <dbReference type="Proteomes" id="UP000192220"/>
    </source>
</evidence>
<dbReference type="Proteomes" id="UP000192220">
    <property type="component" value="Unplaced"/>
</dbReference>
<proteinExistence type="inferred from homology"/>
<comment type="cofactor">
    <cofactor evidence="1">
        <name>a divalent metal cation</name>
        <dbReference type="ChEBI" id="CHEBI:60240"/>
    </cofactor>
</comment>
<dbReference type="Pfam" id="PF13359">
    <property type="entry name" value="DDE_Tnp_4"/>
    <property type="match status" value="1"/>
</dbReference>
<keyword evidence="9" id="KW-1185">Reference proteome</keyword>
<evidence type="ECO:0000256" key="3">
    <source>
        <dbReference type="ARBA" id="ARBA00006958"/>
    </source>
</evidence>
<dbReference type="PANTHER" id="PTHR22930:SF206">
    <property type="entry name" value="NUCLEASE HARBI1"/>
    <property type="match status" value="1"/>
</dbReference>
<gene>
    <name evidence="10" type="primary">LOC106528047</name>
</gene>
<feature type="domain" description="DDE Tnp4" evidence="8">
    <location>
        <begin position="17"/>
        <end position="130"/>
    </location>
</feature>
<dbReference type="PANTHER" id="PTHR22930">
    <property type="match status" value="1"/>
</dbReference>
<evidence type="ECO:0000256" key="7">
    <source>
        <dbReference type="ARBA" id="ARBA00023242"/>
    </source>
</evidence>
<dbReference type="KEGG" id="alim:106528047"/>
<sequence length="188" mass="21148">MDATFGFFLLLNHRRNHVYIGNTGSVHDALVLRRSPMYKQVLYPPAGFFLLGDGGYHCLQHPVCMMTPYRQPVRNRVEQQYNRHHAKARSIIERSFGMLETRWRSIFLWALEIRPVFAPTVVAACCILHNICKAADDLLAEEVVDGPEDGDDGVEDMPLNADQGLSGNNIRARLAAQLCPCSTACFSE</sequence>
<dbReference type="OrthoDB" id="8928178at2759"/>
<dbReference type="GO" id="GO:0004518">
    <property type="term" value="F:nuclease activity"/>
    <property type="evidence" value="ECO:0007669"/>
    <property type="project" value="UniProtKB-KW"/>
</dbReference>
<dbReference type="InterPro" id="IPR027806">
    <property type="entry name" value="HARBI1_dom"/>
</dbReference>
<dbReference type="GO" id="GO:0016787">
    <property type="term" value="F:hydrolase activity"/>
    <property type="evidence" value="ECO:0007669"/>
    <property type="project" value="UniProtKB-KW"/>
</dbReference>
<reference evidence="10" key="1">
    <citation type="submission" date="2025-08" db="UniProtKB">
        <authorList>
            <consortium name="RefSeq"/>
        </authorList>
    </citation>
    <scope>IDENTIFICATION</scope>
</reference>
<dbReference type="RefSeq" id="XP_013878558.1">
    <property type="nucleotide sequence ID" value="XM_014023104.1"/>
</dbReference>
<accession>A0A2I4CEZ3</accession>
<protein>
    <submittedName>
        <fullName evidence="10">Nuclease HARBI1</fullName>
    </submittedName>
</protein>
<name>A0A2I4CEZ3_AUSLI</name>
<dbReference type="InParanoid" id="A0A2I4CEZ3"/>
<evidence type="ECO:0000313" key="10">
    <source>
        <dbReference type="RefSeq" id="XP_013878558.1"/>
    </source>
</evidence>
<organism evidence="9 10">
    <name type="scientific">Austrofundulus limnaeus</name>
    <name type="common">Annual killifish</name>
    <dbReference type="NCBI Taxonomy" id="52670"/>
    <lineage>
        <taxon>Eukaryota</taxon>
        <taxon>Metazoa</taxon>
        <taxon>Chordata</taxon>
        <taxon>Craniata</taxon>
        <taxon>Vertebrata</taxon>
        <taxon>Euteleostomi</taxon>
        <taxon>Actinopterygii</taxon>
        <taxon>Neopterygii</taxon>
        <taxon>Teleostei</taxon>
        <taxon>Neoteleostei</taxon>
        <taxon>Acanthomorphata</taxon>
        <taxon>Ovalentaria</taxon>
        <taxon>Atherinomorphae</taxon>
        <taxon>Cyprinodontiformes</taxon>
        <taxon>Rivulidae</taxon>
        <taxon>Austrofundulus</taxon>
    </lineage>
</organism>
<evidence type="ECO:0000256" key="4">
    <source>
        <dbReference type="ARBA" id="ARBA00022722"/>
    </source>
</evidence>
<dbReference type="AlphaFoldDB" id="A0A2I4CEZ3"/>
<comment type="subcellular location">
    <subcellularLocation>
        <location evidence="2">Nucleus</location>
    </subcellularLocation>
</comment>